<organism evidence="5 6">
    <name type="scientific">Flavobacterium sandaracinum</name>
    <dbReference type="NCBI Taxonomy" id="2541733"/>
    <lineage>
        <taxon>Bacteria</taxon>
        <taxon>Pseudomonadati</taxon>
        <taxon>Bacteroidota</taxon>
        <taxon>Flavobacteriia</taxon>
        <taxon>Flavobacteriales</taxon>
        <taxon>Flavobacteriaceae</taxon>
        <taxon>Flavobacterium</taxon>
    </lineage>
</organism>
<evidence type="ECO:0000313" key="6">
    <source>
        <dbReference type="Proteomes" id="UP000294644"/>
    </source>
</evidence>
<feature type="compositionally biased region" description="Basic and acidic residues" evidence="3">
    <location>
        <begin position="297"/>
        <end position="308"/>
    </location>
</feature>
<sequence>MINKISSIIQASEFLELTKTENVIIVDVSNGVNSKEKYANKHLDGAIFVDLNSQLATIKVDLAEGGRHPLPEIEKFAETLANIGISKNSHVIVYDDKNGANAAARFWWMLKSIGHKKVQVLNGGIQQAEKAGFPTNNKVEIPKISKNYNYDNWKLPISQIQEVEENSQKENFLVIDVRENKRYRGENEPIDLIAGHIPGSINIPFSENLNTEGLFLSSKELKTKYQEIFAGRNPKNIIFHCGSGITACHSLLAIDYAGLEIPKLYVGSWSEWSRNNKEIATENKNESLTAKDSLPVQHEHPSDSKRTK</sequence>
<evidence type="ECO:0000256" key="3">
    <source>
        <dbReference type="SAM" id="MobiDB-lite"/>
    </source>
</evidence>
<dbReference type="PROSITE" id="PS50206">
    <property type="entry name" value="RHODANESE_3"/>
    <property type="match status" value="2"/>
</dbReference>
<dbReference type="Pfam" id="PF00581">
    <property type="entry name" value="Rhodanese"/>
    <property type="match status" value="2"/>
</dbReference>
<dbReference type="EMBL" id="SMFN01000014">
    <property type="protein sequence ID" value="TDE02709.1"/>
    <property type="molecule type" value="Genomic_DNA"/>
</dbReference>
<dbReference type="SUPFAM" id="SSF52821">
    <property type="entry name" value="Rhodanese/Cell cycle control phosphatase"/>
    <property type="match status" value="2"/>
</dbReference>
<reference evidence="5 6" key="1">
    <citation type="submission" date="2019-03" db="EMBL/GenBank/DDBJ databases">
        <title>Flavobacterium LB-D12 sp. nov., isolated from arctic soil.</title>
        <authorList>
            <person name="Chaudhary D.K."/>
        </authorList>
    </citation>
    <scope>NUCLEOTIDE SEQUENCE [LARGE SCALE GENOMIC DNA]</scope>
    <source>
        <strain evidence="5 6">LB-D12</strain>
    </source>
</reference>
<evidence type="ECO:0000256" key="1">
    <source>
        <dbReference type="ARBA" id="ARBA00022679"/>
    </source>
</evidence>
<evidence type="ECO:0000256" key="2">
    <source>
        <dbReference type="ARBA" id="ARBA00022737"/>
    </source>
</evidence>
<dbReference type="AlphaFoldDB" id="A0A4R5CQD2"/>
<protein>
    <submittedName>
        <fullName evidence="5">Sulfurtransferase</fullName>
    </submittedName>
</protein>
<dbReference type="CDD" id="cd01449">
    <property type="entry name" value="TST_Repeat_2"/>
    <property type="match status" value="1"/>
</dbReference>
<comment type="caution">
    <text evidence="5">The sequence shown here is derived from an EMBL/GenBank/DDBJ whole genome shotgun (WGS) entry which is preliminary data.</text>
</comment>
<dbReference type="PANTHER" id="PTHR11364">
    <property type="entry name" value="THIOSULFATE SULFERTANSFERASE"/>
    <property type="match status" value="1"/>
</dbReference>
<gene>
    <name evidence="5" type="ORF">E0F91_11900</name>
</gene>
<keyword evidence="1 5" id="KW-0808">Transferase</keyword>
<dbReference type="OrthoDB" id="9770030at2"/>
<dbReference type="Gene3D" id="3.40.250.10">
    <property type="entry name" value="Rhodanese-like domain"/>
    <property type="match status" value="2"/>
</dbReference>
<dbReference type="Proteomes" id="UP000294644">
    <property type="component" value="Unassembled WGS sequence"/>
</dbReference>
<dbReference type="PANTHER" id="PTHR11364:SF27">
    <property type="entry name" value="SULFURTRANSFERASE"/>
    <property type="match status" value="1"/>
</dbReference>
<keyword evidence="2" id="KW-0677">Repeat</keyword>
<dbReference type="InterPro" id="IPR001763">
    <property type="entry name" value="Rhodanese-like_dom"/>
</dbReference>
<dbReference type="GO" id="GO:0004792">
    <property type="term" value="F:thiosulfate-cyanide sulfurtransferase activity"/>
    <property type="evidence" value="ECO:0007669"/>
    <property type="project" value="TreeGrafter"/>
</dbReference>
<dbReference type="SMART" id="SM00450">
    <property type="entry name" value="RHOD"/>
    <property type="match status" value="2"/>
</dbReference>
<feature type="domain" description="Rhodanese" evidence="4">
    <location>
        <begin position="19"/>
        <end position="137"/>
    </location>
</feature>
<feature type="region of interest" description="Disordered" evidence="3">
    <location>
        <begin position="283"/>
        <end position="308"/>
    </location>
</feature>
<dbReference type="InterPro" id="IPR045078">
    <property type="entry name" value="TST/MPST-like"/>
</dbReference>
<keyword evidence="6" id="KW-1185">Reference proteome</keyword>
<dbReference type="InterPro" id="IPR036873">
    <property type="entry name" value="Rhodanese-like_dom_sf"/>
</dbReference>
<evidence type="ECO:0000313" key="5">
    <source>
        <dbReference type="EMBL" id="TDE02709.1"/>
    </source>
</evidence>
<feature type="domain" description="Rhodanese" evidence="4">
    <location>
        <begin position="168"/>
        <end position="281"/>
    </location>
</feature>
<proteinExistence type="predicted"/>
<evidence type="ECO:0000259" key="4">
    <source>
        <dbReference type="PROSITE" id="PS50206"/>
    </source>
</evidence>
<name>A0A4R5CQD2_9FLAO</name>
<dbReference type="CDD" id="cd01448">
    <property type="entry name" value="TST_Repeat_1"/>
    <property type="match status" value="1"/>
</dbReference>
<accession>A0A4R5CQD2</accession>
<dbReference type="RefSeq" id="WP_132066705.1">
    <property type="nucleotide sequence ID" value="NZ_SMFN01000014.1"/>
</dbReference>